<reference evidence="6" key="2">
    <citation type="submission" date="2023-01" db="EMBL/GenBank/DDBJ databases">
        <authorList>
            <person name="Petersen C."/>
        </authorList>
    </citation>
    <scope>NUCLEOTIDE SEQUENCE</scope>
    <source>
        <strain evidence="6">IBT 17514</strain>
    </source>
</reference>
<feature type="transmembrane region" description="Helical" evidence="5">
    <location>
        <begin position="68"/>
        <end position="88"/>
    </location>
</feature>
<name>A0AAD6HAY6_9EURO</name>
<evidence type="ECO:0000313" key="7">
    <source>
        <dbReference type="Proteomes" id="UP001215712"/>
    </source>
</evidence>
<dbReference type="PANTHER" id="PTHR23502:SF29">
    <property type="entry name" value="TRANSPORTER, PUTATIVE (AFU_ORTHOLOGUE AFUA_6G06680)-RELATED"/>
    <property type="match status" value="1"/>
</dbReference>
<evidence type="ECO:0000256" key="4">
    <source>
        <dbReference type="ARBA" id="ARBA00023136"/>
    </source>
</evidence>
<feature type="transmembrane region" description="Helical" evidence="5">
    <location>
        <begin position="379"/>
        <end position="398"/>
    </location>
</feature>
<comment type="caution">
    <text evidence="6">The sequence shown here is derived from an EMBL/GenBank/DDBJ whole genome shotgun (WGS) entry which is preliminary data.</text>
</comment>
<dbReference type="Pfam" id="PF07690">
    <property type="entry name" value="MFS_1"/>
    <property type="match status" value="1"/>
</dbReference>
<proteinExistence type="predicted"/>
<dbReference type="InterPro" id="IPR036259">
    <property type="entry name" value="MFS_trans_sf"/>
</dbReference>
<keyword evidence="2 5" id="KW-0812">Transmembrane</keyword>
<keyword evidence="7" id="KW-1185">Reference proteome</keyword>
<organism evidence="6 7">
    <name type="scientific">Penicillium malachiteum</name>
    <dbReference type="NCBI Taxonomy" id="1324776"/>
    <lineage>
        <taxon>Eukaryota</taxon>
        <taxon>Fungi</taxon>
        <taxon>Dikarya</taxon>
        <taxon>Ascomycota</taxon>
        <taxon>Pezizomycotina</taxon>
        <taxon>Eurotiomycetes</taxon>
        <taxon>Eurotiomycetidae</taxon>
        <taxon>Eurotiales</taxon>
        <taxon>Aspergillaceae</taxon>
        <taxon>Penicillium</taxon>
    </lineage>
</organism>
<feature type="transmembrane region" description="Helical" evidence="5">
    <location>
        <begin position="177"/>
        <end position="201"/>
    </location>
</feature>
<evidence type="ECO:0000256" key="2">
    <source>
        <dbReference type="ARBA" id="ARBA00022692"/>
    </source>
</evidence>
<accession>A0AAD6HAY6</accession>
<dbReference type="SUPFAM" id="SSF103473">
    <property type="entry name" value="MFS general substrate transporter"/>
    <property type="match status" value="1"/>
</dbReference>
<feature type="transmembrane region" description="Helical" evidence="5">
    <location>
        <begin position="410"/>
        <end position="431"/>
    </location>
</feature>
<dbReference type="GO" id="GO:0022857">
    <property type="term" value="F:transmembrane transporter activity"/>
    <property type="evidence" value="ECO:0007669"/>
    <property type="project" value="InterPro"/>
</dbReference>
<dbReference type="InterPro" id="IPR011701">
    <property type="entry name" value="MFS"/>
</dbReference>
<evidence type="ECO:0000313" key="6">
    <source>
        <dbReference type="EMBL" id="KAJ5703676.1"/>
    </source>
</evidence>
<keyword evidence="4 5" id="KW-0472">Membrane</keyword>
<dbReference type="PANTHER" id="PTHR23502">
    <property type="entry name" value="MAJOR FACILITATOR SUPERFAMILY"/>
    <property type="match status" value="1"/>
</dbReference>
<keyword evidence="3 5" id="KW-1133">Transmembrane helix</keyword>
<feature type="transmembrane region" description="Helical" evidence="5">
    <location>
        <begin position="344"/>
        <end position="367"/>
    </location>
</feature>
<feature type="transmembrane region" description="Helical" evidence="5">
    <location>
        <begin position="208"/>
        <end position="228"/>
    </location>
</feature>
<reference evidence="6" key="1">
    <citation type="journal article" date="2023" name="IMA Fungus">
        <title>Comparative genomic study of the Penicillium genus elucidates a diverse pangenome and 15 lateral gene transfer events.</title>
        <authorList>
            <person name="Petersen C."/>
            <person name="Sorensen T."/>
            <person name="Nielsen M.R."/>
            <person name="Sondergaard T.E."/>
            <person name="Sorensen J.L."/>
            <person name="Fitzpatrick D.A."/>
            <person name="Frisvad J.C."/>
            <person name="Nielsen K.L."/>
        </authorList>
    </citation>
    <scope>NUCLEOTIDE SEQUENCE</scope>
    <source>
        <strain evidence="6">IBT 17514</strain>
    </source>
</reference>
<feature type="transmembrane region" description="Helical" evidence="5">
    <location>
        <begin position="108"/>
        <end position="125"/>
    </location>
</feature>
<feature type="transmembrane region" description="Helical" evidence="5">
    <location>
        <begin position="299"/>
        <end position="332"/>
    </location>
</feature>
<feature type="transmembrane region" description="Helical" evidence="5">
    <location>
        <begin position="137"/>
        <end position="157"/>
    </location>
</feature>
<dbReference type="AlphaFoldDB" id="A0AAD6HAY6"/>
<dbReference type="Proteomes" id="UP001215712">
    <property type="component" value="Unassembled WGS sequence"/>
</dbReference>
<dbReference type="EMBL" id="JAQJAN010000021">
    <property type="protein sequence ID" value="KAJ5703676.1"/>
    <property type="molecule type" value="Genomic_DNA"/>
</dbReference>
<evidence type="ECO:0000256" key="1">
    <source>
        <dbReference type="ARBA" id="ARBA00004141"/>
    </source>
</evidence>
<dbReference type="Gene3D" id="1.20.1250.20">
    <property type="entry name" value="MFS general substrate transporter like domains"/>
    <property type="match status" value="1"/>
</dbReference>
<evidence type="ECO:0000256" key="3">
    <source>
        <dbReference type="ARBA" id="ARBA00022989"/>
    </source>
</evidence>
<comment type="subcellular location">
    <subcellularLocation>
        <location evidence="1">Membrane</location>
        <topology evidence="1">Multi-pass membrane protein</topology>
    </subcellularLocation>
</comment>
<gene>
    <name evidence="6" type="ORF">N7493_011601</name>
</gene>
<evidence type="ECO:0000256" key="5">
    <source>
        <dbReference type="SAM" id="Phobius"/>
    </source>
</evidence>
<sequence length="456" mass="50461">MPSFGVLESSHLEHVPGTVLLEPDDPEIEVFTTNFKRSEGKFAHVILVPQPSSDPNDPLTFSSSKKSAILITCCFGAILFAATTGPLLNAALELLVIEFDVSFTLVTQYVTGYQLLVVGITGPIVSACSRKWGRRPIFLFSSLFGLIGAIIGLNYIIDQWFISRENRARILHERRGLVASIVQFFIGTITNLSTMIAGVIATHLNWRYCFYFMAMCSGIRLIALFFLVPETSFHRTTGTEANQMDYDTGPKGSGTEMIEDVSAARTMTNIPDTFPPKKTYLEGLNVFNGSHLDEPFFRLLIAPIACCLNIAVMWVILLGGGFVAFCIAPLYMMSQLFSAPPYGLTAEGVGFLNTGPLIGGILATLLLSVVNDPIIGNEVFILSMMFKNFLLFGMSYFINNVVSEKGPQYTFLWFGGAALVMMITVPFVYVLGNVYRSYWHRHNILEMWGIMTNAEL</sequence>
<protein>
    <submittedName>
        <fullName evidence="6">MFS general substrate transporter</fullName>
    </submittedName>
</protein>
<dbReference type="GO" id="GO:0005886">
    <property type="term" value="C:plasma membrane"/>
    <property type="evidence" value="ECO:0007669"/>
    <property type="project" value="TreeGrafter"/>
</dbReference>